<dbReference type="Pfam" id="PF07228">
    <property type="entry name" value="SpoIIE"/>
    <property type="match status" value="1"/>
</dbReference>
<dbReference type="Pfam" id="PF08448">
    <property type="entry name" value="PAS_4"/>
    <property type="match status" value="1"/>
</dbReference>
<dbReference type="SMART" id="SM00331">
    <property type="entry name" value="PP2C_SIG"/>
    <property type="match status" value="1"/>
</dbReference>
<dbReference type="SMART" id="SM00387">
    <property type="entry name" value="HATPase_c"/>
    <property type="match status" value="1"/>
</dbReference>
<dbReference type="InterPro" id="IPR000700">
    <property type="entry name" value="PAS-assoc_C"/>
</dbReference>
<dbReference type="Proteomes" id="UP000694300">
    <property type="component" value="Unassembled WGS sequence"/>
</dbReference>
<gene>
    <name evidence="10" type="ORF">I4I82_00075</name>
</gene>
<comment type="caution">
    <text evidence="10">The sequence shown here is derived from an EMBL/GenBank/DDBJ whole genome shotgun (WGS) entry which is preliminary data.</text>
</comment>
<dbReference type="PROSITE" id="PS50113">
    <property type="entry name" value="PAC"/>
    <property type="match status" value="1"/>
</dbReference>
<evidence type="ECO:0000256" key="2">
    <source>
        <dbReference type="PROSITE-ProRule" id="PRU00169"/>
    </source>
</evidence>
<dbReference type="InterPro" id="IPR002645">
    <property type="entry name" value="STAS_dom"/>
</dbReference>
<keyword evidence="1 2" id="KW-0597">Phosphoprotein</keyword>
<dbReference type="PANTHER" id="PTHR43547">
    <property type="entry name" value="TWO-COMPONENT HISTIDINE KINASE"/>
    <property type="match status" value="1"/>
</dbReference>
<dbReference type="PANTHER" id="PTHR43547:SF2">
    <property type="entry name" value="HYBRID SIGNAL TRANSDUCTION HISTIDINE KINASE C"/>
    <property type="match status" value="1"/>
</dbReference>
<proteinExistence type="predicted"/>
<evidence type="ECO:0000259" key="9">
    <source>
        <dbReference type="PROSITE" id="PS51746"/>
    </source>
</evidence>
<feature type="modified residue" description="4-aspartylphosphate" evidence="2">
    <location>
        <position position="676"/>
    </location>
</feature>
<dbReference type="NCBIfam" id="TIGR00229">
    <property type="entry name" value="sensory_box"/>
    <property type="match status" value="1"/>
</dbReference>
<evidence type="ECO:0000259" key="7">
    <source>
        <dbReference type="PROSITE" id="PS50113"/>
    </source>
</evidence>
<dbReference type="InterPro" id="IPR003594">
    <property type="entry name" value="HATPase_dom"/>
</dbReference>
<feature type="compositionally biased region" description="Pro residues" evidence="3">
    <location>
        <begin position="1535"/>
        <end position="1544"/>
    </location>
</feature>
<dbReference type="InterPro" id="IPR003018">
    <property type="entry name" value="GAF"/>
</dbReference>
<dbReference type="EMBL" id="JADQDF010000001">
    <property type="protein sequence ID" value="MBW0126092.1"/>
    <property type="molecule type" value="Genomic_DNA"/>
</dbReference>
<evidence type="ECO:0000259" key="6">
    <source>
        <dbReference type="PROSITE" id="PS50112"/>
    </source>
</evidence>
<dbReference type="PROSITE" id="PS50112">
    <property type="entry name" value="PAS"/>
    <property type="match status" value="1"/>
</dbReference>
<dbReference type="CDD" id="cd17574">
    <property type="entry name" value="REC_OmpR"/>
    <property type="match status" value="1"/>
</dbReference>
<feature type="domain" description="STAS" evidence="8">
    <location>
        <begin position="1562"/>
        <end position="1647"/>
    </location>
</feature>
<dbReference type="Pfam" id="PF13466">
    <property type="entry name" value="STAS_2"/>
    <property type="match status" value="1"/>
</dbReference>
<feature type="domain" description="PAS" evidence="6">
    <location>
        <begin position="752"/>
        <end position="794"/>
    </location>
</feature>
<evidence type="ECO:0000259" key="8">
    <source>
        <dbReference type="PROSITE" id="PS50801"/>
    </source>
</evidence>
<feature type="domain" description="PPM-type phosphatase" evidence="9">
    <location>
        <begin position="1191"/>
        <end position="1402"/>
    </location>
</feature>
<evidence type="ECO:0000259" key="5">
    <source>
        <dbReference type="PROSITE" id="PS50110"/>
    </source>
</evidence>
<dbReference type="InterPro" id="IPR058548">
    <property type="entry name" value="MlaB-like_STAS"/>
</dbReference>
<dbReference type="CDD" id="cd16936">
    <property type="entry name" value="HATPase_RsbW-like"/>
    <property type="match status" value="1"/>
</dbReference>
<dbReference type="Pfam" id="PF13492">
    <property type="entry name" value="GAF_3"/>
    <property type="match status" value="1"/>
</dbReference>
<feature type="region of interest" description="Disordered" evidence="3">
    <location>
        <begin position="1527"/>
        <end position="1554"/>
    </location>
</feature>
<evidence type="ECO:0000313" key="11">
    <source>
        <dbReference type="Proteomes" id="UP000694300"/>
    </source>
</evidence>
<dbReference type="Pfam" id="PF13581">
    <property type="entry name" value="HATPase_c_2"/>
    <property type="match status" value="1"/>
</dbReference>
<evidence type="ECO:0000256" key="3">
    <source>
        <dbReference type="SAM" id="MobiDB-lite"/>
    </source>
</evidence>
<dbReference type="InterPro" id="IPR000014">
    <property type="entry name" value="PAS"/>
</dbReference>
<dbReference type="Pfam" id="PF00072">
    <property type="entry name" value="Response_reg"/>
    <property type="match status" value="1"/>
</dbReference>
<dbReference type="CDD" id="cd00082">
    <property type="entry name" value="HisKA"/>
    <property type="match status" value="1"/>
</dbReference>
<dbReference type="SMART" id="SM00065">
    <property type="entry name" value="GAF"/>
    <property type="match status" value="3"/>
</dbReference>
<dbReference type="Pfam" id="PF00512">
    <property type="entry name" value="HisKA"/>
    <property type="match status" value="1"/>
</dbReference>
<dbReference type="Pfam" id="PF13426">
    <property type="entry name" value="PAS_9"/>
    <property type="match status" value="1"/>
</dbReference>
<dbReference type="InterPro" id="IPR013656">
    <property type="entry name" value="PAS_4"/>
</dbReference>
<keyword evidence="11" id="KW-1185">Reference proteome</keyword>
<reference evidence="10 11" key="1">
    <citation type="submission" date="2020-11" db="EMBL/GenBank/DDBJ databases">
        <title>Pseudonocardia abyssalis sp. nov. and Pseudonocardia oceani sp. nov., description and phylogenomic analysis of two novel actinomycetes isolated from the deep Southern Ocean.</title>
        <authorList>
            <person name="Parra J."/>
        </authorList>
    </citation>
    <scope>NUCLEOTIDE SEQUENCE [LARGE SCALE GENOMIC DNA]</scope>
    <source>
        <strain evidence="11">KRD185</strain>
    </source>
</reference>
<dbReference type="CDD" id="cd07043">
    <property type="entry name" value="STAS_anti-anti-sigma_factors"/>
    <property type="match status" value="1"/>
</dbReference>
<feature type="domain" description="Histidine kinase" evidence="4">
    <location>
        <begin position="362"/>
        <end position="581"/>
    </location>
</feature>
<dbReference type="InterPro" id="IPR001932">
    <property type="entry name" value="PPM-type_phosphatase-like_dom"/>
</dbReference>
<dbReference type="CDD" id="cd00130">
    <property type="entry name" value="PAS"/>
    <property type="match status" value="1"/>
</dbReference>
<evidence type="ECO:0000256" key="1">
    <source>
        <dbReference type="ARBA" id="ARBA00022553"/>
    </source>
</evidence>
<dbReference type="InterPro" id="IPR001789">
    <property type="entry name" value="Sig_transdc_resp-reg_receiver"/>
</dbReference>
<dbReference type="SMART" id="SM00448">
    <property type="entry name" value="REC"/>
    <property type="match status" value="1"/>
</dbReference>
<feature type="domain" description="PAC" evidence="7">
    <location>
        <begin position="827"/>
        <end position="882"/>
    </location>
</feature>
<name>A0ABS6U1I6_9PSEU</name>
<dbReference type="RefSeq" id="WP_218593469.1">
    <property type="nucleotide sequence ID" value="NZ_JADQDE010000321.1"/>
</dbReference>
<dbReference type="PROSITE" id="PS50109">
    <property type="entry name" value="HIS_KIN"/>
    <property type="match status" value="1"/>
</dbReference>
<dbReference type="SMART" id="SM00388">
    <property type="entry name" value="HisKA"/>
    <property type="match status" value="1"/>
</dbReference>
<protein>
    <submittedName>
        <fullName evidence="10">SpoIIE family protein phosphatase</fullName>
    </submittedName>
</protein>
<dbReference type="Pfam" id="PF02518">
    <property type="entry name" value="HATPase_c"/>
    <property type="match status" value="1"/>
</dbReference>
<dbReference type="InterPro" id="IPR003661">
    <property type="entry name" value="HisK_dim/P_dom"/>
</dbReference>
<dbReference type="Pfam" id="PF13185">
    <property type="entry name" value="GAF_2"/>
    <property type="match status" value="2"/>
</dbReference>
<dbReference type="InterPro" id="IPR005467">
    <property type="entry name" value="His_kinase_dom"/>
</dbReference>
<dbReference type="PROSITE" id="PS50110">
    <property type="entry name" value="RESPONSE_REGULATORY"/>
    <property type="match status" value="1"/>
</dbReference>
<dbReference type="PROSITE" id="PS50801">
    <property type="entry name" value="STAS"/>
    <property type="match status" value="1"/>
</dbReference>
<evidence type="ECO:0000259" key="4">
    <source>
        <dbReference type="PROSITE" id="PS50109"/>
    </source>
</evidence>
<accession>A0ABS6U1I6</accession>
<dbReference type="PROSITE" id="PS51746">
    <property type="entry name" value="PPM_2"/>
    <property type="match status" value="1"/>
</dbReference>
<evidence type="ECO:0000313" key="10">
    <source>
        <dbReference type="EMBL" id="MBW0126092.1"/>
    </source>
</evidence>
<sequence>MATDPSPDSNPLFSGGGELGRVMAEHDWAATPVGPPESWPAELRSVVRILLTSRFSMWMGWGPELAFFYNDAYQRDTLRAKHPWALGRPAHEVWAEIWDDIGPRVRQVVETGEATWDEALLLVLERAGYPEETYHTFSYSPLDDAGGRIHGMLCVVSEDTERVLSERRLRVLSELGEISAATAPTVDEACRATLRVLEHGRTDVPFASVYLLDGDGDGDGDGTARRTAHFGMVDDPRIVPAELDAGSLLWSVLQTGTPQVLTGLAADHKGLFLPTGHIDDAVEPDVAVCAPLLGGGTGSPIGVLTTGVSPFRALDTEYRRFLDLVAGQVNRAIADAQAYQAQRTRADELAELDRAKTEFFTGVSHELRTPLTLIAGPTEDALADRDHPLAPPHRARLEVVRRNSGRLRRLVDTLLDFARLEGGRLVPQRTAVDLAGLTRGIAESFAPAVTRAGLGFVVECPALPSTVAVDVDMWEKIVLNLLSNAVKYTLAGGITLALRPTDDGGVRLDVTDTGIGVPEVDQPLLWQRFHRVQHAAGRSREGTGIGLALVAELVALHGGSVAVESVLDEGSTFSVLLPPSASTGAPPTSARVSAAAQRYREEALQWATSDDDLDPIVALDAGTTAGATVLVAEDNSDLRRFLAGLLTPHYRVIVVADGNEALTVARAERPDLVLTDVMMPGLDGFALLAALRADPATATTPVVMLSARAGEEAAIEGLAAGADDYLVKPFSSADLLARVRSNLQLARVRNHESAWRNALINAMQDGLFVVGHEGAVEEVNDAFSAILGYGPEGLPYALPHPWWPAQGDDPEHVAAIDAAFATVRADSGGSFVLPARHRDGRLLWIEVVIAQAPDREGGDRLVLVGTLRDVTGRRRITERDRLLADTGRLLGRPGDLTDRLDDLVAAASPLLGDLAIVYLARPDGTQAVAAVHHREPAVAAAVRALPPRRPVLDLHGGQAFALEELPPGSPTEGGGAVFRGALVVPLVVAGRLLGALVFVSTGSPRVHDDTDVDTAEELGRRVALMIETDRLATRERQLHEVTAALAAAGTVDDAANVLATGIVEATGAVSVSVTLPGPGGPHAVHQIGDPRGVPSVVDAMRTGVPTWRADGDDAGAALPLTVGERVVGALAVGFRGTRAFDDDERAFLHTLASDAGLAFERAALADTRRELADTLQRSLLPPALPDHDRVTLAARYLPASSGSRTGGDWYDVLPLDDHLVAIVVGDVVGQGPRAAAVMGQLRSALSAYLLQTHSPAEALTWLNRWSHRVPGARASTAIGVVLDTRTGDLRWARAGHPPPLVLGPDGSATYLEDAQGAVLGVRGGPPFTEGATTLVPGSTVILYTDGLVERRTEIVDVGFARLAAAGAEHATSPVAELVPAILHAALDGSGPADDVALIVARLRPPVLAGRGPARPDRLAVVRRDVAAWITAAALPEEVGDDLQLALGEALANSVEHAYRDRAPGEYRYRLDQRADGSVEAEVTDEGDWRPPPADPGYRGRGLMVIERLAQDVVVEHSGEGTRIAFTMSPMVDGPPRAPGPPEPGDPGAEARGGLQVHDGPRLVLAGELDVATVPGLRDRVLAAVADAPGEVVVDVTGVTHLASAGIGLLLEIAAAVPHGVRVRVVPGSPTARILELTELEDALRVGP</sequence>
<feature type="domain" description="Response regulatory" evidence="5">
    <location>
        <begin position="628"/>
        <end position="743"/>
    </location>
</feature>
<organism evidence="10 11">
    <name type="scientific">Pseudonocardia oceani</name>
    <dbReference type="NCBI Taxonomy" id="2792013"/>
    <lineage>
        <taxon>Bacteria</taxon>
        <taxon>Bacillati</taxon>
        <taxon>Actinomycetota</taxon>
        <taxon>Actinomycetes</taxon>
        <taxon>Pseudonocardiales</taxon>
        <taxon>Pseudonocardiaceae</taxon>
        <taxon>Pseudonocardia</taxon>
    </lineage>
</organism>